<reference evidence="3" key="1">
    <citation type="submission" date="2023-07" db="EMBL/GenBank/DDBJ databases">
        <authorList>
            <person name="Luz R."/>
            <person name="Cordeiro R."/>
            <person name="Fonseca A."/>
            <person name="Goncalves V."/>
        </authorList>
    </citation>
    <scope>NUCLEOTIDE SEQUENCE [LARGE SCALE GENOMIC DNA]</scope>
    <source>
        <strain evidence="3">BACA0444</strain>
    </source>
</reference>
<feature type="domain" description="PRC-barrel" evidence="1">
    <location>
        <begin position="2"/>
        <end position="69"/>
    </location>
</feature>
<dbReference type="Proteomes" id="UP001268256">
    <property type="component" value="Unassembled WGS sequence"/>
</dbReference>
<gene>
    <name evidence="2" type="ORF">RIF25_12270</name>
</gene>
<sequence length="392" mass="42691">MYKGRDFIGKPLVCYESGEKFDKIEDLIFDQNSNQLLGFLVNESKWFSSTQILLLKDVQVIGPDAVITPSKSTVVAAKEIPAIHYVMERNNILNGTRILTVDGHDLGIIVDLYFDEKTGQVEGYEVSGGLFADTYSGRSFVPALQTLKIGRDVAFVPTQTAQLMEEQVGGIRGAMQTVTDKVQETAQGTGDKVQELTEQVVHAVAGFTVEQAQGRRSQQFVRAKEGSIITAPGQIVTELIIKQAKVTGKEKELLEAVGLTTQGAMQNQAGQFMTEAGARLKSTGENTGETLQSGAKGLWSQIKDSAKEIQEMGTEAIEKKRIQGALGRAVNRVILDQQDDVILNVGELITHQAIASARQAQVLELLLSSVYTDKPNLTLEDMRAPHAGRDAL</sequence>
<dbReference type="InterPro" id="IPR011033">
    <property type="entry name" value="PRC_barrel-like_sf"/>
</dbReference>
<dbReference type="InterPro" id="IPR027275">
    <property type="entry name" value="PRC-brl_dom"/>
</dbReference>
<organism evidence="2 3">
    <name type="scientific">Pseudocalidococcus azoricus BACA0444</name>
    <dbReference type="NCBI Taxonomy" id="2918990"/>
    <lineage>
        <taxon>Bacteria</taxon>
        <taxon>Bacillati</taxon>
        <taxon>Cyanobacteriota</taxon>
        <taxon>Cyanophyceae</taxon>
        <taxon>Acaryochloridales</taxon>
        <taxon>Thermosynechococcaceae</taxon>
        <taxon>Pseudocalidococcus</taxon>
        <taxon>Pseudocalidococcus azoricus</taxon>
    </lineage>
</organism>
<evidence type="ECO:0000313" key="2">
    <source>
        <dbReference type="EMBL" id="MDS3861581.1"/>
    </source>
</evidence>
<protein>
    <submittedName>
        <fullName evidence="2">PRC-barrel domain-containing protein</fullName>
    </submittedName>
</protein>
<dbReference type="AlphaFoldDB" id="A0AAE4JWZ4"/>
<keyword evidence="3" id="KW-1185">Reference proteome</keyword>
<name>A0AAE4JWZ4_9CYAN</name>
<dbReference type="RefSeq" id="WP_322878819.1">
    <property type="nucleotide sequence ID" value="NZ_JAVMIP010000014.1"/>
</dbReference>
<feature type="domain" description="PRC-barrel" evidence="1">
    <location>
        <begin position="93"/>
        <end position="158"/>
    </location>
</feature>
<dbReference type="EMBL" id="JAVMIP010000014">
    <property type="protein sequence ID" value="MDS3861581.1"/>
    <property type="molecule type" value="Genomic_DNA"/>
</dbReference>
<comment type="caution">
    <text evidence="2">The sequence shown here is derived from an EMBL/GenBank/DDBJ whole genome shotgun (WGS) entry which is preliminary data.</text>
</comment>
<evidence type="ECO:0000313" key="3">
    <source>
        <dbReference type="Proteomes" id="UP001268256"/>
    </source>
</evidence>
<evidence type="ECO:0000259" key="1">
    <source>
        <dbReference type="Pfam" id="PF05239"/>
    </source>
</evidence>
<accession>A0AAE4JWZ4</accession>
<dbReference type="Gene3D" id="2.30.30.240">
    <property type="entry name" value="PRC-barrel domain"/>
    <property type="match status" value="2"/>
</dbReference>
<proteinExistence type="predicted"/>
<dbReference type="Pfam" id="PF05239">
    <property type="entry name" value="PRC"/>
    <property type="match status" value="2"/>
</dbReference>
<dbReference type="SUPFAM" id="SSF50346">
    <property type="entry name" value="PRC-barrel domain"/>
    <property type="match status" value="2"/>
</dbReference>